<dbReference type="Proteomes" id="UP000011518">
    <property type="component" value="Unassembled WGS sequence"/>
</dbReference>
<reference evidence="2" key="1">
    <citation type="submission" date="2012-07" db="EMBL/GenBank/DDBJ databases">
        <title>Genome of the Chinese tree shrew, a rising model animal genetically related to primates.</title>
        <authorList>
            <person name="Zhang G."/>
            <person name="Fan Y."/>
            <person name="Yao Y."/>
            <person name="Huang Z."/>
        </authorList>
    </citation>
    <scope>NUCLEOTIDE SEQUENCE [LARGE SCALE GENOMIC DNA]</scope>
</reference>
<reference evidence="2" key="2">
    <citation type="journal article" date="2013" name="Nat. Commun.">
        <title>Genome of the Chinese tree shrew.</title>
        <authorList>
            <person name="Fan Y."/>
            <person name="Huang Z.Y."/>
            <person name="Cao C.C."/>
            <person name="Chen C.S."/>
            <person name="Chen Y.X."/>
            <person name="Fan D.D."/>
            <person name="He J."/>
            <person name="Hou H.L."/>
            <person name="Hu L."/>
            <person name="Hu X.T."/>
            <person name="Jiang X.T."/>
            <person name="Lai R."/>
            <person name="Lang Y.S."/>
            <person name="Liang B."/>
            <person name="Liao S.G."/>
            <person name="Mu D."/>
            <person name="Ma Y.Y."/>
            <person name="Niu Y.Y."/>
            <person name="Sun X.Q."/>
            <person name="Xia J.Q."/>
            <person name="Xiao J."/>
            <person name="Xiong Z.Q."/>
            <person name="Xu L."/>
            <person name="Yang L."/>
            <person name="Zhang Y."/>
            <person name="Zhao W."/>
            <person name="Zhao X.D."/>
            <person name="Zheng Y.T."/>
            <person name="Zhou J.M."/>
            <person name="Zhu Y.B."/>
            <person name="Zhang G.J."/>
            <person name="Wang J."/>
            <person name="Yao Y.G."/>
        </authorList>
    </citation>
    <scope>NUCLEOTIDE SEQUENCE [LARGE SCALE GENOMIC DNA]</scope>
</reference>
<protein>
    <submittedName>
        <fullName evidence="1">Glutamate [NMDA] receptor subunit epsilon-1</fullName>
    </submittedName>
</protein>
<sequence>MGPEPPARIAAPRGGDADCAGQPGERAGAAACGNPLNLVAAEAAEMLVRAARPTASSTFSGYRNARQCTWYGTYVCTAWGRVRTLAGRGHLYDGLRMCAGKRACLLGYWTLPVLPALLVWRGPARGAAAEKGPPALNIAVLLGHSHDVTERELRNLWGPEQAAGLPLDVNVVALLMNRTDPKSLITHVCDLMSGARIHGLVFGDDTDQEAVAQMLDFISSQTFIPILGIHGGASMIMADKVRREGMGCRPREGTHCKGALRVLSALATGSV</sequence>
<dbReference type="AlphaFoldDB" id="L9L2L5"/>
<accession>L9L2L5</accession>
<name>L9L2L5_TUPCH</name>
<keyword evidence="2" id="KW-1185">Reference proteome</keyword>
<evidence type="ECO:0000313" key="2">
    <source>
        <dbReference type="Proteomes" id="UP000011518"/>
    </source>
</evidence>
<dbReference type="Gene3D" id="3.40.50.2300">
    <property type="match status" value="1"/>
</dbReference>
<dbReference type="EMBL" id="KB320604">
    <property type="protein sequence ID" value="ELW67627.1"/>
    <property type="molecule type" value="Genomic_DNA"/>
</dbReference>
<keyword evidence="1" id="KW-0675">Receptor</keyword>
<proteinExistence type="predicted"/>
<gene>
    <name evidence="1" type="ORF">TREES_T100018454</name>
</gene>
<dbReference type="STRING" id="246437.L9L2L5"/>
<organism evidence="1 2">
    <name type="scientific">Tupaia chinensis</name>
    <name type="common">Chinese tree shrew</name>
    <name type="synonym">Tupaia belangeri chinensis</name>
    <dbReference type="NCBI Taxonomy" id="246437"/>
    <lineage>
        <taxon>Eukaryota</taxon>
        <taxon>Metazoa</taxon>
        <taxon>Chordata</taxon>
        <taxon>Craniata</taxon>
        <taxon>Vertebrata</taxon>
        <taxon>Euteleostomi</taxon>
        <taxon>Mammalia</taxon>
        <taxon>Eutheria</taxon>
        <taxon>Euarchontoglires</taxon>
        <taxon>Scandentia</taxon>
        <taxon>Tupaiidae</taxon>
        <taxon>Tupaia</taxon>
    </lineage>
</organism>
<dbReference type="InParanoid" id="L9L2L5"/>
<evidence type="ECO:0000313" key="1">
    <source>
        <dbReference type="EMBL" id="ELW67627.1"/>
    </source>
</evidence>